<accession>A0A1Y5FCZ1</accession>
<evidence type="ECO:0000313" key="2">
    <source>
        <dbReference type="Proteomes" id="UP000196531"/>
    </source>
</evidence>
<dbReference type="InterPro" id="IPR010393">
    <property type="entry name" value="DUF991_YecM-like"/>
</dbReference>
<protein>
    <submittedName>
        <fullName evidence="1">Uncharacterized protein</fullName>
    </submittedName>
</protein>
<dbReference type="PANTHER" id="PTHR37519:SF1">
    <property type="entry name" value="DIHYDROXYBIPHENYL DIOXYGENASE DOMAIN-CONTAINING PROTEIN"/>
    <property type="match status" value="1"/>
</dbReference>
<dbReference type="AlphaFoldDB" id="A0A1Y5FCZ1"/>
<dbReference type="PANTHER" id="PTHR37519">
    <property type="match status" value="1"/>
</dbReference>
<gene>
    <name evidence="1" type="ORF">A9Q84_10280</name>
</gene>
<name>A0A1Y5FCZ1_9BACT</name>
<dbReference type="SUPFAM" id="SSF54593">
    <property type="entry name" value="Glyoxalase/Bleomycin resistance protein/Dihydroxybiphenyl dioxygenase"/>
    <property type="match status" value="1"/>
</dbReference>
<reference evidence="2" key="1">
    <citation type="journal article" date="2017" name="Proc. Natl. Acad. Sci. U.S.A.">
        <title>Simulation of Deepwater Horizon oil plume reveals substrate specialization within a complex community of hydrocarbon-degraders.</title>
        <authorList>
            <person name="Hu P."/>
            <person name="Dubinsky E.A."/>
            <person name="Probst A.J."/>
            <person name="Wang J."/>
            <person name="Sieber C.M.K."/>
            <person name="Tom L.M."/>
            <person name="Gardinali P."/>
            <person name="Banfield J.F."/>
            <person name="Atlas R.M."/>
            <person name="Andersen G.L."/>
        </authorList>
    </citation>
    <scope>NUCLEOTIDE SEQUENCE [LARGE SCALE GENOMIC DNA]</scope>
</reference>
<dbReference type="EMBL" id="MAAO01000006">
    <property type="protein sequence ID" value="OUR96720.1"/>
    <property type="molecule type" value="Genomic_DNA"/>
</dbReference>
<organism evidence="1 2">
    <name type="scientific">Halobacteriovorax marinus</name>
    <dbReference type="NCBI Taxonomy" id="97084"/>
    <lineage>
        <taxon>Bacteria</taxon>
        <taxon>Pseudomonadati</taxon>
        <taxon>Bdellovibrionota</taxon>
        <taxon>Bacteriovoracia</taxon>
        <taxon>Bacteriovoracales</taxon>
        <taxon>Halobacteriovoraceae</taxon>
        <taxon>Halobacteriovorax</taxon>
    </lineage>
</organism>
<dbReference type="Gene3D" id="3.10.180.10">
    <property type="entry name" value="2,3-Dihydroxybiphenyl 1,2-Dioxygenase, domain 1"/>
    <property type="match status" value="1"/>
</dbReference>
<dbReference type="Proteomes" id="UP000196531">
    <property type="component" value="Unassembled WGS sequence"/>
</dbReference>
<proteinExistence type="predicted"/>
<dbReference type="Pfam" id="PF06185">
    <property type="entry name" value="YecM"/>
    <property type="match status" value="1"/>
</dbReference>
<sequence length="161" mass="18421">MIDFSKSQDFLTTISNALKEQGITLSDYFIDHICYRVGSMERYEELKKELSQEHTLLHEAMVSNRPIAAYKLKEPILFAGSEIPLLELPAPKPGSSYEEGFEHAEAVIKESFTDFAAKYPHIEFDWKGSKKAHNPELRIKLGEVAIKFHHLSLEEVIAQEK</sequence>
<dbReference type="InterPro" id="IPR029068">
    <property type="entry name" value="Glyas_Bleomycin-R_OHBP_Dase"/>
</dbReference>
<evidence type="ECO:0000313" key="1">
    <source>
        <dbReference type="EMBL" id="OUR96720.1"/>
    </source>
</evidence>
<comment type="caution">
    <text evidence="1">The sequence shown here is derived from an EMBL/GenBank/DDBJ whole genome shotgun (WGS) entry which is preliminary data.</text>
</comment>